<feature type="transmembrane region" description="Helical" evidence="7">
    <location>
        <begin position="146"/>
        <end position="167"/>
    </location>
</feature>
<evidence type="ECO:0000256" key="6">
    <source>
        <dbReference type="ARBA" id="ARBA00023136"/>
    </source>
</evidence>
<dbReference type="InterPro" id="IPR035906">
    <property type="entry name" value="MetI-like_sf"/>
</dbReference>
<dbReference type="PANTHER" id="PTHR32243:SF18">
    <property type="entry name" value="INNER MEMBRANE ABC TRANSPORTER PERMEASE PROTEIN YCJP"/>
    <property type="match status" value="1"/>
</dbReference>
<feature type="transmembrane region" description="Helical" evidence="7">
    <location>
        <begin position="12"/>
        <end position="31"/>
    </location>
</feature>
<protein>
    <submittedName>
        <fullName evidence="9">Carbohydrate ABC transporter permease</fullName>
    </submittedName>
</protein>
<dbReference type="Gene3D" id="1.10.3720.10">
    <property type="entry name" value="MetI-like"/>
    <property type="match status" value="1"/>
</dbReference>
<dbReference type="CDD" id="cd06261">
    <property type="entry name" value="TM_PBP2"/>
    <property type="match status" value="1"/>
</dbReference>
<comment type="subcellular location">
    <subcellularLocation>
        <location evidence="1 7">Cell membrane</location>
        <topology evidence="1 7">Multi-pass membrane protein</topology>
    </subcellularLocation>
</comment>
<dbReference type="Proteomes" id="UP000305709">
    <property type="component" value="Unassembled WGS sequence"/>
</dbReference>
<evidence type="ECO:0000256" key="1">
    <source>
        <dbReference type="ARBA" id="ARBA00004651"/>
    </source>
</evidence>
<evidence type="ECO:0000259" key="8">
    <source>
        <dbReference type="PROSITE" id="PS50928"/>
    </source>
</evidence>
<keyword evidence="2 7" id="KW-0813">Transport</keyword>
<evidence type="ECO:0000256" key="7">
    <source>
        <dbReference type="RuleBase" id="RU363032"/>
    </source>
</evidence>
<organism evidence="9 10">
    <name type="scientific">Rubellimicrobium roseum</name>
    <dbReference type="NCBI Taxonomy" id="687525"/>
    <lineage>
        <taxon>Bacteria</taxon>
        <taxon>Pseudomonadati</taxon>
        <taxon>Pseudomonadota</taxon>
        <taxon>Alphaproteobacteria</taxon>
        <taxon>Rhodobacterales</taxon>
        <taxon>Roseobacteraceae</taxon>
        <taxon>Rubellimicrobium</taxon>
    </lineage>
</organism>
<keyword evidence="10" id="KW-1185">Reference proteome</keyword>
<comment type="caution">
    <text evidence="9">The sequence shown here is derived from an EMBL/GenBank/DDBJ whole genome shotgun (WGS) entry which is preliminary data.</text>
</comment>
<feature type="transmembrane region" description="Helical" evidence="7">
    <location>
        <begin position="283"/>
        <end position="304"/>
    </location>
</feature>
<dbReference type="GO" id="GO:0055085">
    <property type="term" value="P:transmembrane transport"/>
    <property type="evidence" value="ECO:0007669"/>
    <property type="project" value="InterPro"/>
</dbReference>
<sequence>MIDLLTFLFWNLLYFAAFVGITLAVVFPFYYAVLSSADRSGERTASGVFWNIVFWIVVALIVLIAIFPFYYAVLSSLETGTQLFIPNYLPQSLNPANYEAVLTRPSFVSSIVNSVFVATVTVVAALFLAVTASYALARVRFRGRGLLLLTILAVSMFPQIAVLSGLFELVNWLGIYNTPWALILSYTIFTLPFTVWVLTTFMRDLPVEIEEAAIVDGASPWVVISKVFLPLLWPALVTTGLLAFIGAWNEFLFALTFTITETRRTVPVAIALLSGASQQEIPWGPIMAASVIVTVPLIALVLIFQRKIVAGLTAGGVKG</sequence>
<comment type="similarity">
    <text evidence="7">Belongs to the binding-protein-dependent transport system permease family.</text>
</comment>
<evidence type="ECO:0000256" key="3">
    <source>
        <dbReference type="ARBA" id="ARBA00022475"/>
    </source>
</evidence>
<keyword evidence="6 7" id="KW-0472">Membrane</keyword>
<feature type="transmembrane region" description="Helical" evidence="7">
    <location>
        <begin position="111"/>
        <end position="134"/>
    </location>
</feature>
<keyword evidence="4 7" id="KW-0812">Transmembrane</keyword>
<name>A0A5C4NCU6_9RHOB</name>
<dbReference type="Pfam" id="PF00528">
    <property type="entry name" value="BPD_transp_1"/>
    <property type="match status" value="1"/>
</dbReference>
<dbReference type="AlphaFoldDB" id="A0A5C4NCU6"/>
<evidence type="ECO:0000256" key="5">
    <source>
        <dbReference type="ARBA" id="ARBA00022989"/>
    </source>
</evidence>
<dbReference type="EMBL" id="VDFV01000007">
    <property type="protein sequence ID" value="TNC72614.1"/>
    <property type="molecule type" value="Genomic_DNA"/>
</dbReference>
<dbReference type="OrthoDB" id="9815445at2"/>
<gene>
    <name evidence="9" type="ORF">FHG71_08060</name>
</gene>
<dbReference type="RefSeq" id="WP_139081121.1">
    <property type="nucleotide sequence ID" value="NZ_VDFV01000007.1"/>
</dbReference>
<evidence type="ECO:0000313" key="9">
    <source>
        <dbReference type="EMBL" id="TNC72614.1"/>
    </source>
</evidence>
<feature type="transmembrane region" description="Helical" evidence="7">
    <location>
        <begin position="179"/>
        <end position="198"/>
    </location>
</feature>
<evidence type="ECO:0000256" key="4">
    <source>
        <dbReference type="ARBA" id="ARBA00022692"/>
    </source>
</evidence>
<feature type="domain" description="ABC transmembrane type-1" evidence="8">
    <location>
        <begin position="111"/>
        <end position="304"/>
    </location>
</feature>
<dbReference type="InterPro" id="IPR000515">
    <property type="entry name" value="MetI-like"/>
</dbReference>
<keyword evidence="5 7" id="KW-1133">Transmembrane helix</keyword>
<proteinExistence type="inferred from homology"/>
<reference evidence="9 10" key="1">
    <citation type="submission" date="2019-06" db="EMBL/GenBank/DDBJ databases">
        <authorList>
            <person name="Jiang L."/>
        </authorList>
    </citation>
    <scope>NUCLEOTIDE SEQUENCE [LARGE SCALE GENOMIC DNA]</scope>
    <source>
        <strain evidence="9 10">YIM 48858</strain>
    </source>
</reference>
<dbReference type="PROSITE" id="PS50928">
    <property type="entry name" value="ABC_TM1"/>
    <property type="match status" value="1"/>
</dbReference>
<dbReference type="GO" id="GO:0005886">
    <property type="term" value="C:plasma membrane"/>
    <property type="evidence" value="ECO:0007669"/>
    <property type="project" value="UniProtKB-SubCell"/>
</dbReference>
<dbReference type="SUPFAM" id="SSF161098">
    <property type="entry name" value="MetI-like"/>
    <property type="match status" value="1"/>
</dbReference>
<evidence type="ECO:0000256" key="2">
    <source>
        <dbReference type="ARBA" id="ARBA00022448"/>
    </source>
</evidence>
<feature type="transmembrane region" description="Helical" evidence="7">
    <location>
        <begin position="52"/>
        <end position="73"/>
    </location>
</feature>
<evidence type="ECO:0000313" key="10">
    <source>
        <dbReference type="Proteomes" id="UP000305709"/>
    </source>
</evidence>
<accession>A0A5C4NCU6</accession>
<feature type="transmembrane region" description="Helical" evidence="7">
    <location>
        <begin position="227"/>
        <end position="248"/>
    </location>
</feature>
<dbReference type="InterPro" id="IPR050901">
    <property type="entry name" value="BP-dep_ABC_trans_perm"/>
</dbReference>
<keyword evidence="3" id="KW-1003">Cell membrane</keyword>
<dbReference type="PANTHER" id="PTHR32243">
    <property type="entry name" value="MALTOSE TRANSPORT SYSTEM PERMEASE-RELATED"/>
    <property type="match status" value="1"/>
</dbReference>